<feature type="domain" description="HTH deoR-type" evidence="3">
    <location>
        <begin position="3"/>
        <end position="58"/>
    </location>
</feature>
<keyword evidence="1" id="KW-0805">Transcription regulation</keyword>
<evidence type="ECO:0000259" key="3">
    <source>
        <dbReference type="PROSITE" id="PS51000"/>
    </source>
</evidence>
<proteinExistence type="predicted"/>
<dbReference type="InterPro" id="IPR036390">
    <property type="entry name" value="WH_DNA-bd_sf"/>
</dbReference>
<organism evidence="4 5">
    <name type="scientific">Gallibacterium salpingitidis</name>
    <dbReference type="NCBI Taxonomy" id="505341"/>
    <lineage>
        <taxon>Bacteria</taxon>
        <taxon>Pseudomonadati</taxon>
        <taxon>Pseudomonadota</taxon>
        <taxon>Gammaproteobacteria</taxon>
        <taxon>Pasteurellales</taxon>
        <taxon>Pasteurellaceae</taxon>
        <taxon>Gallibacterium</taxon>
    </lineage>
</organism>
<dbReference type="PANTHER" id="PTHR30363:SF44">
    <property type="entry name" value="AGA OPERON TRANSCRIPTIONAL REPRESSOR-RELATED"/>
    <property type="match status" value="1"/>
</dbReference>
<dbReference type="Gene3D" id="1.10.10.10">
    <property type="entry name" value="Winged helix-like DNA-binding domain superfamily/Winged helix DNA-binding domain"/>
    <property type="match status" value="1"/>
</dbReference>
<dbReference type="InterPro" id="IPR001034">
    <property type="entry name" value="DeoR_HTH"/>
</dbReference>
<dbReference type="EMBL" id="JTJL01000001">
    <property type="protein sequence ID" value="OBW96416.1"/>
    <property type="molecule type" value="Genomic_DNA"/>
</dbReference>
<dbReference type="RefSeq" id="WP_066104122.1">
    <property type="nucleotide sequence ID" value="NZ_JTJL01000001.1"/>
</dbReference>
<name>A0A1A7P3V9_9PAST</name>
<dbReference type="Proteomes" id="UP000092649">
    <property type="component" value="Unassembled WGS sequence"/>
</dbReference>
<dbReference type="InterPro" id="IPR014036">
    <property type="entry name" value="DeoR-like_C"/>
</dbReference>
<sequence length="261" mass="28636">MNTFERRNTIIELLREKGSVVVAELAKQFNVSEVSIRTDLRVLEEQNLLVRFHGGAGLPTNLSQPQAQQVQQEETLLDERYQLSRDPKIEIAKVAVGLVKEGDTIILDSGSTTMMLAMELVKVKNITVITNNLPAASILSDSPDITLVICGGYVRHKTRSMHGTMTENSLKGIRADLMFVGADGVDPKVGLTTFNEGYGISVVMADISAKVICVVDSTKFNRSGFNLVLPMNKVDLLITNRNISEQTKLELSNSGVEFKLA</sequence>
<evidence type="ECO:0000313" key="5">
    <source>
        <dbReference type="Proteomes" id="UP000092649"/>
    </source>
</evidence>
<keyword evidence="5" id="KW-1185">Reference proteome</keyword>
<dbReference type="InterPro" id="IPR037171">
    <property type="entry name" value="NagB/RpiA_transferase-like"/>
</dbReference>
<comment type="caution">
    <text evidence="4">The sequence shown here is derived from an EMBL/GenBank/DDBJ whole genome shotgun (WGS) entry which is preliminary data.</text>
</comment>
<dbReference type="Pfam" id="PF00455">
    <property type="entry name" value="DeoRC"/>
    <property type="match status" value="1"/>
</dbReference>
<dbReference type="InterPro" id="IPR050313">
    <property type="entry name" value="Carb_Metab_HTH_regulators"/>
</dbReference>
<dbReference type="Gene3D" id="3.40.50.1360">
    <property type="match status" value="1"/>
</dbReference>
<protein>
    <submittedName>
        <fullName evidence="4">Galactitol utilization operon repressor</fullName>
    </submittedName>
</protein>
<accession>A0A1A7P3V9</accession>
<dbReference type="SUPFAM" id="SSF100950">
    <property type="entry name" value="NagB/RpiA/CoA transferase-like"/>
    <property type="match status" value="1"/>
</dbReference>
<evidence type="ECO:0000256" key="1">
    <source>
        <dbReference type="ARBA" id="ARBA00023015"/>
    </source>
</evidence>
<dbReference type="PATRIC" id="fig|505341.3.peg.53"/>
<dbReference type="SMART" id="SM00420">
    <property type="entry name" value="HTH_DEOR"/>
    <property type="match status" value="1"/>
</dbReference>
<dbReference type="GO" id="GO:0003700">
    <property type="term" value="F:DNA-binding transcription factor activity"/>
    <property type="evidence" value="ECO:0007669"/>
    <property type="project" value="InterPro"/>
</dbReference>
<dbReference type="SMART" id="SM01134">
    <property type="entry name" value="DeoRC"/>
    <property type="match status" value="1"/>
</dbReference>
<dbReference type="Pfam" id="PF08220">
    <property type="entry name" value="HTH_DeoR"/>
    <property type="match status" value="1"/>
</dbReference>
<dbReference type="PANTHER" id="PTHR30363">
    <property type="entry name" value="HTH-TYPE TRANSCRIPTIONAL REGULATOR SRLR-RELATED"/>
    <property type="match status" value="1"/>
</dbReference>
<dbReference type="AlphaFoldDB" id="A0A1A7P3V9"/>
<evidence type="ECO:0000313" key="4">
    <source>
        <dbReference type="EMBL" id="OBW96416.1"/>
    </source>
</evidence>
<dbReference type="OrthoDB" id="9814815at2"/>
<dbReference type="PROSITE" id="PS51000">
    <property type="entry name" value="HTH_DEOR_2"/>
    <property type="match status" value="1"/>
</dbReference>
<gene>
    <name evidence="4" type="ORF">QS62_00270</name>
</gene>
<keyword evidence="2" id="KW-0804">Transcription</keyword>
<dbReference type="InterPro" id="IPR036388">
    <property type="entry name" value="WH-like_DNA-bd_sf"/>
</dbReference>
<reference evidence="4 5" key="1">
    <citation type="submission" date="2014-11" db="EMBL/GenBank/DDBJ databases">
        <title>Pan-genome of Gallibacterium spp.</title>
        <authorList>
            <person name="Kudirkiene E."/>
            <person name="Bojesen A.M."/>
        </authorList>
    </citation>
    <scope>NUCLEOTIDE SEQUENCE [LARGE SCALE GENOMIC DNA]</scope>
    <source>
        <strain evidence="4 5">F150</strain>
    </source>
</reference>
<dbReference type="PRINTS" id="PR00037">
    <property type="entry name" value="HTHLACR"/>
</dbReference>
<evidence type="ECO:0000256" key="2">
    <source>
        <dbReference type="ARBA" id="ARBA00023163"/>
    </source>
</evidence>
<dbReference type="SUPFAM" id="SSF46785">
    <property type="entry name" value="Winged helix' DNA-binding domain"/>
    <property type="match status" value="1"/>
</dbReference>